<comment type="caution">
    <text evidence="20">The sequence shown here is derived from an EMBL/GenBank/DDBJ whole genome shotgun (WGS) entry which is preliminary data.</text>
</comment>
<dbReference type="GO" id="GO:0006432">
    <property type="term" value="P:phenylalanyl-tRNA aminoacylation"/>
    <property type="evidence" value="ECO:0007669"/>
    <property type="project" value="UniProtKB-UniRule"/>
</dbReference>
<dbReference type="InterPro" id="IPR033714">
    <property type="entry name" value="tRNA_bind_bactPheRS"/>
</dbReference>
<keyword evidence="21" id="KW-1185">Reference proteome</keyword>
<feature type="domain" description="FDX-ACB" evidence="18">
    <location>
        <begin position="701"/>
        <end position="794"/>
    </location>
</feature>
<dbReference type="PANTHER" id="PTHR10947">
    <property type="entry name" value="PHENYLALANYL-TRNA SYNTHETASE BETA CHAIN AND LEUCINE-RICH REPEAT-CONTAINING PROTEIN 47"/>
    <property type="match status" value="1"/>
</dbReference>
<dbReference type="EC" id="6.1.1.20" evidence="15"/>
<dbReference type="Pfam" id="PF03484">
    <property type="entry name" value="B5"/>
    <property type="match status" value="1"/>
</dbReference>
<dbReference type="PROSITE" id="PS50886">
    <property type="entry name" value="TRBD"/>
    <property type="match status" value="1"/>
</dbReference>
<dbReference type="SUPFAM" id="SSF55681">
    <property type="entry name" value="Class II aaRS and biotin synthetases"/>
    <property type="match status" value="1"/>
</dbReference>
<evidence type="ECO:0000256" key="4">
    <source>
        <dbReference type="ARBA" id="ARBA00022490"/>
    </source>
</evidence>
<keyword evidence="5 16" id="KW-0820">tRNA-binding</keyword>
<dbReference type="PROSITE" id="PS51447">
    <property type="entry name" value="FDX_ACB"/>
    <property type="match status" value="1"/>
</dbReference>
<evidence type="ECO:0000256" key="8">
    <source>
        <dbReference type="ARBA" id="ARBA00022741"/>
    </source>
</evidence>
<evidence type="ECO:0000256" key="16">
    <source>
        <dbReference type="PROSITE-ProRule" id="PRU00209"/>
    </source>
</evidence>
<dbReference type="InterPro" id="IPR045060">
    <property type="entry name" value="Phe-tRNA-ligase_IIc_bsu"/>
</dbReference>
<evidence type="ECO:0000256" key="6">
    <source>
        <dbReference type="ARBA" id="ARBA00022598"/>
    </source>
</evidence>
<keyword evidence="8 15" id="KW-0547">Nucleotide-binding</keyword>
<evidence type="ECO:0000313" key="21">
    <source>
        <dbReference type="Proteomes" id="UP000295565"/>
    </source>
</evidence>
<dbReference type="SUPFAM" id="SSF56037">
    <property type="entry name" value="PheT/TilS domain"/>
    <property type="match status" value="1"/>
</dbReference>
<feature type="domain" description="TRNA-binding" evidence="17">
    <location>
        <begin position="39"/>
        <end position="148"/>
    </location>
</feature>
<dbReference type="SMART" id="SM00874">
    <property type="entry name" value="B5"/>
    <property type="match status" value="1"/>
</dbReference>
<dbReference type="Pfam" id="PF03483">
    <property type="entry name" value="B3_4"/>
    <property type="match status" value="1"/>
</dbReference>
<evidence type="ECO:0000259" key="18">
    <source>
        <dbReference type="PROSITE" id="PS51447"/>
    </source>
</evidence>
<evidence type="ECO:0000256" key="10">
    <source>
        <dbReference type="ARBA" id="ARBA00022842"/>
    </source>
</evidence>
<evidence type="ECO:0000256" key="1">
    <source>
        <dbReference type="ARBA" id="ARBA00004496"/>
    </source>
</evidence>
<comment type="catalytic activity">
    <reaction evidence="14 15">
        <text>tRNA(Phe) + L-phenylalanine + ATP = L-phenylalanyl-tRNA(Phe) + AMP + diphosphate + H(+)</text>
        <dbReference type="Rhea" id="RHEA:19413"/>
        <dbReference type="Rhea" id="RHEA-COMP:9668"/>
        <dbReference type="Rhea" id="RHEA-COMP:9699"/>
        <dbReference type="ChEBI" id="CHEBI:15378"/>
        <dbReference type="ChEBI" id="CHEBI:30616"/>
        <dbReference type="ChEBI" id="CHEBI:33019"/>
        <dbReference type="ChEBI" id="CHEBI:58095"/>
        <dbReference type="ChEBI" id="CHEBI:78442"/>
        <dbReference type="ChEBI" id="CHEBI:78531"/>
        <dbReference type="ChEBI" id="CHEBI:456215"/>
        <dbReference type="EC" id="6.1.1.20"/>
    </reaction>
</comment>
<keyword evidence="10 15" id="KW-0460">Magnesium</keyword>
<feature type="binding site" evidence="15">
    <location>
        <position position="464"/>
    </location>
    <ligand>
        <name>Mg(2+)</name>
        <dbReference type="ChEBI" id="CHEBI:18420"/>
        <note>shared with alpha subunit</note>
    </ligand>
</feature>
<dbReference type="Gene3D" id="2.40.50.140">
    <property type="entry name" value="Nucleic acid-binding proteins"/>
    <property type="match status" value="1"/>
</dbReference>
<evidence type="ECO:0000256" key="5">
    <source>
        <dbReference type="ARBA" id="ARBA00022555"/>
    </source>
</evidence>
<dbReference type="PROSITE" id="PS51483">
    <property type="entry name" value="B5"/>
    <property type="match status" value="1"/>
</dbReference>
<dbReference type="InterPro" id="IPR005146">
    <property type="entry name" value="B3/B4_tRNA-bd"/>
</dbReference>
<dbReference type="SUPFAM" id="SSF50249">
    <property type="entry name" value="Nucleic acid-binding proteins"/>
    <property type="match status" value="1"/>
</dbReference>
<dbReference type="InterPro" id="IPR005121">
    <property type="entry name" value="Fdx_antiC-bd"/>
</dbReference>
<feature type="binding site" evidence="15">
    <location>
        <position position="463"/>
    </location>
    <ligand>
        <name>Mg(2+)</name>
        <dbReference type="ChEBI" id="CHEBI:18420"/>
        <note>shared with alpha subunit</note>
    </ligand>
</feature>
<dbReference type="Gene3D" id="3.30.70.380">
    <property type="entry name" value="Ferrodoxin-fold anticodon-binding domain"/>
    <property type="match status" value="1"/>
</dbReference>
<dbReference type="InterPro" id="IPR004532">
    <property type="entry name" value="Phe-tRNA-ligase_IIc_bsu_bact"/>
</dbReference>
<comment type="similarity">
    <text evidence="2 15">Belongs to the phenylalanyl-tRNA synthetase beta subunit family. Type 1 subfamily.</text>
</comment>
<dbReference type="FunFam" id="3.50.40.10:FF:000001">
    <property type="entry name" value="Phenylalanine--tRNA ligase beta subunit"/>
    <property type="match status" value="1"/>
</dbReference>
<dbReference type="OrthoDB" id="9805455at2"/>
<dbReference type="Gene3D" id="3.30.56.10">
    <property type="match status" value="2"/>
</dbReference>
<comment type="cofactor">
    <cofactor evidence="15">
        <name>Mg(2+)</name>
        <dbReference type="ChEBI" id="CHEBI:18420"/>
    </cofactor>
    <text evidence="15">Binds 2 magnesium ions per tetramer.</text>
</comment>
<evidence type="ECO:0000256" key="12">
    <source>
        <dbReference type="ARBA" id="ARBA00022917"/>
    </source>
</evidence>
<gene>
    <name evidence="15" type="primary">pheT</name>
    <name evidence="20" type="ORF">EV690_2709</name>
</gene>
<dbReference type="InterPro" id="IPR005147">
    <property type="entry name" value="tRNA_synthase_B5-dom"/>
</dbReference>
<dbReference type="RefSeq" id="WP_131913467.1">
    <property type="nucleotide sequence ID" value="NZ_OU594967.1"/>
</dbReference>
<evidence type="ECO:0000256" key="11">
    <source>
        <dbReference type="ARBA" id="ARBA00022884"/>
    </source>
</evidence>
<reference evidence="20 21" key="1">
    <citation type="submission" date="2019-03" db="EMBL/GenBank/DDBJ databases">
        <title>Genomic Encyclopedia of Type Strains, Phase IV (KMG-IV): sequencing the most valuable type-strain genomes for metagenomic binning, comparative biology and taxonomic classification.</title>
        <authorList>
            <person name="Goeker M."/>
        </authorList>
    </citation>
    <scope>NUCLEOTIDE SEQUENCE [LARGE SCALE GENOMIC DNA]</scope>
    <source>
        <strain evidence="20 21">DSM 18577</strain>
    </source>
</reference>
<feature type="domain" description="B5" evidence="19">
    <location>
        <begin position="401"/>
        <end position="476"/>
    </location>
</feature>
<evidence type="ECO:0000256" key="3">
    <source>
        <dbReference type="ARBA" id="ARBA00011209"/>
    </source>
</evidence>
<evidence type="ECO:0000256" key="14">
    <source>
        <dbReference type="ARBA" id="ARBA00049255"/>
    </source>
</evidence>
<name>A0A4R1JAI8_9GAMM</name>
<dbReference type="GO" id="GO:0005524">
    <property type="term" value="F:ATP binding"/>
    <property type="evidence" value="ECO:0007669"/>
    <property type="project" value="UniProtKB-UniRule"/>
</dbReference>
<feature type="binding site" evidence="15">
    <location>
        <position position="460"/>
    </location>
    <ligand>
        <name>Mg(2+)</name>
        <dbReference type="ChEBI" id="CHEBI:18420"/>
        <note>shared with alpha subunit</note>
    </ligand>
</feature>
<dbReference type="SMART" id="SM00896">
    <property type="entry name" value="FDX-ACB"/>
    <property type="match status" value="1"/>
</dbReference>
<dbReference type="InterPro" id="IPR009061">
    <property type="entry name" value="DNA-bd_dom_put_sf"/>
</dbReference>
<feature type="binding site" evidence="15">
    <location>
        <position position="454"/>
    </location>
    <ligand>
        <name>Mg(2+)</name>
        <dbReference type="ChEBI" id="CHEBI:18420"/>
        <note>shared with alpha subunit</note>
    </ligand>
</feature>
<dbReference type="Pfam" id="PF17759">
    <property type="entry name" value="tRNA_synthFbeta"/>
    <property type="match status" value="1"/>
</dbReference>
<dbReference type="Pfam" id="PF01588">
    <property type="entry name" value="tRNA_bind"/>
    <property type="match status" value="1"/>
</dbReference>
<evidence type="ECO:0000256" key="2">
    <source>
        <dbReference type="ARBA" id="ARBA00008653"/>
    </source>
</evidence>
<accession>A0A4R1JAI8</accession>
<dbReference type="Gene3D" id="3.50.40.10">
    <property type="entry name" value="Phenylalanyl-trna Synthetase, Chain B, domain 3"/>
    <property type="match status" value="1"/>
</dbReference>
<evidence type="ECO:0000256" key="13">
    <source>
        <dbReference type="ARBA" id="ARBA00023146"/>
    </source>
</evidence>
<dbReference type="SMART" id="SM00873">
    <property type="entry name" value="B3_4"/>
    <property type="match status" value="1"/>
</dbReference>
<dbReference type="FunFam" id="3.30.70.380:FF:000001">
    <property type="entry name" value="Phenylalanine--tRNA ligase beta subunit"/>
    <property type="match status" value="1"/>
</dbReference>
<keyword evidence="13 15" id="KW-0030">Aminoacyl-tRNA synthetase</keyword>
<evidence type="ECO:0000256" key="15">
    <source>
        <dbReference type="HAMAP-Rule" id="MF_00283"/>
    </source>
</evidence>
<sequence length="795" mass="87401">MKFSEAWLREWVNPQIDSNALCEQITMAGLEVDTTEPVAGEFSGVIVGKVIECQPHPDADKLRVTQVNIGASEPVQIVCGAPNCRQGLKVAVATVGALLPDNFKIKKAKLRGQPSNGMLCSASELGLSEDHDGIIELPLDAPVGQNLREYLQLNDISIDIDLTPNRADCLSIAGIAREVGVLNQLDVTPIVVDDVIEDSSSTINVSVEAPEECPRYLGRVIENVDLSANTPLWMKEKLRRSGIRSIDPIVDVTNYVMLELGQPLHAFDANKVSGSIHVRLATDSETLITLDEQEVKLSDNTLVIADDNGPIALAGIFGGLHSGVTKQSQSIFLESAFFAPLAITGRARQYGLHTDASHRFERGVDWQLQETALQRASALIQQICGGQAGPVIVAENRDKLPKPQPITLRHARLNKLIGQEFSTEQVCRILNRLGLDVKQQGDTWTGISPSYRFDLEIEQDLIEEIARVYGYNEIPNVSPNAHLKMALTPEASLALGRLRDILVNRDYQEAVTYSFVDPKKQQKLHPQQEAMNLPNPIASDMSQMRLSLWTGLLDTISYNQKRQQPRIRVFETGLRFIPDATESLKVRQEPMIGGAIVGPISDESWHDGQREVDFFDIKGDVEALISASGCEDEFEFIKAEHPALHPGQSAQILRCGKCVGWVGAIHPQLEKTYSLSGRVFMFELLQSALIEGKIPHIEPVSKYPSNRRDLAIVVNSSVNAADLIKCVRKNGTNQLVGVNLFDVYQGKGVPEGKKSIALSLTLQDKTHTLDEAEIVAIVDDIVAALKSEFDASLRD</sequence>
<protein>
    <recommendedName>
        <fullName evidence="15">Phenylalanine--tRNA ligase beta subunit</fullName>
        <ecNumber evidence="15">6.1.1.20</ecNumber>
    </recommendedName>
    <alternativeName>
        <fullName evidence="15">Phenylalanyl-tRNA synthetase beta subunit</fullName>
        <shortName evidence="15">PheRS</shortName>
    </alternativeName>
</protein>
<keyword evidence="9 15" id="KW-0067">ATP-binding</keyword>
<dbReference type="GO" id="GO:0004826">
    <property type="term" value="F:phenylalanine-tRNA ligase activity"/>
    <property type="evidence" value="ECO:0007669"/>
    <property type="project" value="UniProtKB-UniRule"/>
</dbReference>
<dbReference type="AlphaFoldDB" id="A0A4R1JAI8"/>
<keyword evidence="6 15" id="KW-0436">Ligase</keyword>
<dbReference type="InterPro" id="IPR020825">
    <property type="entry name" value="Phe-tRNA_synthase-like_B3/B4"/>
</dbReference>
<dbReference type="GO" id="GO:0009328">
    <property type="term" value="C:phenylalanine-tRNA ligase complex"/>
    <property type="evidence" value="ECO:0007669"/>
    <property type="project" value="TreeGrafter"/>
</dbReference>
<dbReference type="HAMAP" id="MF_00283">
    <property type="entry name" value="Phe_tRNA_synth_beta1"/>
    <property type="match status" value="1"/>
</dbReference>
<dbReference type="SUPFAM" id="SSF46955">
    <property type="entry name" value="Putative DNA-binding domain"/>
    <property type="match status" value="1"/>
</dbReference>
<evidence type="ECO:0000313" key="20">
    <source>
        <dbReference type="EMBL" id="TCK47666.1"/>
    </source>
</evidence>
<dbReference type="EMBL" id="SMGD01000014">
    <property type="protein sequence ID" value="TCK47666.1"/>
    <property type="molecule type" value="Genomic_DNA"/>
</dbReference>
<dbReference type="SUPFAM" id="SSF54991">
    <property type="entry name" value="Anticodon-binding domain of PheRS"/>
    <property type="match status" value="1"/>
</dbReference>
<proteinExistence type="inferred from homology"/>
<dbReference type="FunFam" id="3.30.56.10:FF:000002">
    <property type="entry name" value="Phenylalanine--tRNA ligase beta subunit"/>
    <property type="match status" value="1"/>
</dbReference>
<dbReference type="NCBIfam" id="NF045760">
    <property type="entry name" value="YtpR"/>
    <property type="match status" value="1"/>
</dbReference>
<dbReference type="InterPro" id="IPR041616">
    <property type="entry name" value="PheRS_beta_core"/>
</dbReference>
<dbReference type="CDD" id="cd00769">
    <property type="entry name" value="PheRS_beta_core"/>
    <property type="match status" value="1"/>
</dbReference>
<dbReference type="GO" id="GO:0000287">
    <property type="term" value="F:magnesium ion binding"/>
    <property type="evidence" value="ECO:0007669"/>
    <property type="project" value="UniProtKB-UniRule"/>
</dbReference>
<dbReference type="Pfam" id="PF03147">
    <property type="entry name" value="FDX-ACB"/>
    <property type="match status" value="1"/>
</dbReference>
<dbReference type="InterPro" id="IPR002547">
    <property type="entry name" value="tRNA-bd_dom"/>
</dbReference>
<dbReference type="InterPro" id="IPR045864">
    <property type="entry name" value="aa-tRNA-synth_II/BPL/LPL"/>
</dbReference>
<evidence type="ECO:0000256" key="9">
    <source>
        <dbReference type="ARBA" id="ARBA00022840"/>
    </source>
</evidence>
<dbReference type="FunFam" id="3.30.930.10:FF:000022">
    <property type="entry name" value="Phenylalanine--tRNA ligase beta subunit"/>
    <property type="match status" value="1"/>
</dbReference>
<dbReference type="PANTHER" id="PTHR10947:SF0">
    <property type="entry name" value="PHENYLALANINE--TRNA LIGASE BETA SUBUNIT"/>
    <property type="match status" value="1"/>
</dbReference>
<dbReference type="Proteomes" id="UP000295565">
    <property type="component" value="Unassembled WGS sequence"/>
</dbReference>
<organism evidence="20 21">
    <name type="scientific">Celerinatantimonas diazotrophica</name>
    <dbReference type="NCBI Taxonomy" id="412034"/>
    <lineage>
        <taxon>Bacteria</taxon>
        <taxon>Pseudomonadati</taxon>
        <taxon>Pseudomonadota</taxon>
        <taxon>Gammaproteobacteria</taxon>
        <taxon>Celerinatantimonadaceae</taxon>
        <taxon>Celerinatantimonas</taxon>
    </lineage>
</organism>
<keyword evidence="4 15" id="KW-0963">Cytoplasm</keyword>
<evidence type="ECO:0000256" key="7">
    <source>
        <dbReference type="ARBA" id="ARBA00022723"/>
    </source>
</evidence>
<keyword evidence="11 16" id="KW-0694">RNA-binding</keyword>
<dbReference type="CDD" id="cd02796">
    <property type="entry name" value="tRNA_bind_bactPheRS"/>
    <property type="match status" value="1"/>
</dbReference>
<dbReference type="GO" id="GO:0000049">
    <property type="term" value="F:tRNA binding"/>
    <property type="evidence" value="ECO:0007669"/>
    <property type="project" value="UniProtKB-UniRule"/>
</dbReference>
<dbReference type="InterPro" id="IPR036690">
    <property type="entry name" value="Fdx_antiC-bd_sf"/>
</dbReference>
<evidence type="ECO:0000259" key="19">
    <source>
        <dbReference type="PROSITE" id="PS51483"/>
    </source>
</evidence>
<dbReference type="NCBIfam" id="TIGR00472">
    <property type="entry name" value="pheT_bact"/>
    <property type="match status" value="1"/>
</dbReference>
<evidence type="ECO:0000259" key="17">
    <source>
        <dbReference type="PROSITE" id="PS50886"/>
    </source>
</evidence>
<dbReference type="Gene3D" id="3.30.930.10">
    <property type="entry name" value="Bira Bifunctional Protein, Domain 2"/>
    <property type="match status" value="1"/>
</dbReference>
<keyword evidence="7 15" id="KW-0479">Metal-binding</keyword>
<comment type="subunit">
    <text evidence="3 15">Tetramer of two alpha and two beta subunits.</text>
</comment>
<comment type="subcellular location">
    <subcellularLocation>
        <location evidence="1 15">Cytoplasm</location>
    </subcellularLocation>
</comment>
<dbReference type="InterPro" id="IPR012340">
    <property type="entry name" value="NA-bd_OB-fold"/>
</dbReference>
<dbReference type="FunFam" id="2.40.50.140:FF:000045">
    <property type="entry name" value="Phenylalanine--tRNA ligase beta subunit"/>
    <property type="match status" value="1"/>
</dbReference>
<keyword evidence="12 15" id="KW-0648">Protein biosynthesis</keyword>